<name>A0AAD1RDF9_PELCU</name>
<reference evidence="3" key="1">
    <citation type="submission" date="2022-03" db="EMBL/GenBank/DDBJ databases">
        <authorList>
            <person name="Alioto T."/>
            <person name="Alioto T."/>
            <person name="Gomez Garrido J."/>
        </authorList>
    </citation>
    <scope>NUCLEOTIDE SEQUENCE</scope>
</reference>
<sequence length="323" mass="36788">MSPNRSRKPTEVKEVKDKGAFFTARTTQSKLTDTGVQDGADAETEGDTISDTDIDPKPAPAPALAPAKNVEALLTPKLLQEMLDKAVIQMQTAVATAIADLREDLIKLDTRTIHLETKVEVVSGAYEGLKSRINVLEDKMLLQDSKLMDFEDRSRRNNIKVRGIPEEVGSQELGTFMLELFQSVLPDFSQDMFLLDRIHRLIRPQFLPASSPRDVLLRVHYYHVKEQIMRAYRAKENRPEKYKEVLLFADLSSDTLRFRRSFKDIIETLRANDIRYKWGYPAKLFIIRDGKFNAVSSPTEGSRLLQEWGLIPDSPSEDQLLSH</sequence>
<evidence type="ECO:0000256" key="1">
    <source>
        <dbReference type="ARBA" id="ARBA00061640"/>
    </source>
</evidence>
<dbReference type="EMBL" id="OW240913">
    <property type="protein sequence ID" value="CAH2248999.1"/>
    <property type="molecule type" value="Genomic_DNA"/>
</dbReference>
<dbReference type="Gene3D" id="3.30.250.20">
    <property type="entry name" value="L1 transposable element, C-terminal domain"/>
    <property type="match status" value="1"/>
</dbReference>
<dbReference type="Gene3D" id="3.30.70.1820">
    <property type="entry name" value="L1 transposable element, RRM domain"/>
    <property type="match status" value="1"/>
</dbReference>
<feature type="region of interest" description="Disordered" evidence="2">
    <location>
        <begin position="1"/>
        <end position="63"/>
    </location>
</feature>
<keyword evidence="4" id="KW-1185">Reference proteome</keyword>
<dbReference type="InterPro" id="IPR004244">
    <property type="entry name" value="Transposase_22"/>
</dbReference>
<feature type="compositionally biased region" description="Acidic residues" evidence="2">
    <location>
        <begin position="40"/>
        <end position="53"/>
    </location>
</feature>
<evidence type="ECO:0000313" key="3">
    <source>
        <dbReference type="EMBL" id="CAH2248999.1"/>
    </source>
</evidence>
<dbReference type="FunFam" id="3.30.70.1820:FF:000002">
    <property type="entry name" value="LINE-1 retrotransposable element ORF1 protein"/>
    <property type="match status" value="1"/>
</dbReference>
<gene>
    <name evidence="3" type="ORF">PECUL_23A002477</name>
</gene>
<protein>
    <submittedName>
        <fullName evidence="3">Uncharacterized protein</fullName>
    </submittedName>
</protein>
<dbReference type="InterPro" id="IPR042566">
    <property type="entry name" value="L1_C"/>
</dbReference>
<feature type="compositionally biased region" description="Polar residues" evidence="2">
    <location>
        <begin position="24"/>
        <end position="35"/>
    </location>
</feature>
<dbReference type="PANTHER" id="PTHR11505">
    <property type="entry name" value="L1 TRANSPOSABLE ELEMENT-RELATED"/>
    <property type="match status" value="1"/>
</dbReference>
<dbReference type="Proteomes" id="UP001295444">
    <property type="component" value="Chromosome 02"/>
</dbReference>
<comment type="similarity">
    <text evidence="1">Belongs to the transposase 22 family.</text>
</comment>
<organism evidence="3 4">
    <name type="scientific">Pelobates cultripes</name>
    <name type="common">Western spadefoot toad</name>
    <dbReference type="NCBI Taxonomy" id="61616"/>
    <lineage>
        <taxon>Eukaryota</taxon>
        <taxon>Metazoa</taxon>
        <taxon>Chordata</taxon>
        <taxon>Craniata</taxon>
        <taxon>Vertebrata</taxon>
        <taxon>Euteleostomi</taxon>
        <taxon>Amphibia</taxon>
        <taxon>Batrachia</taxon>
        <taxon>Anura</taxon>
        <taxon>Pelobatoidea</taxon>
        <taxon>Pelobatidae</taxon>
        <taxon>Pelobates</taxon>
    </lineage>
</organism>
<feature type="compositionally biased region" description="Basic and acidic residues" evidence="2">
    <location>
        <begin position="8"/>
        <end position="19"/>
    </location>
</feature>
<evidence type="ECO:0000313" key="4">
    <source>
        <dbReference type="Proteomes" id="UP001295444"/>
    </source>
</evidence>
<dbReference type="AlphaFoldDB" id="A0AAD1RDF9"/>
<proteinExistence type="inferred from homology"/>
<evidence type="ECO:0000256" key="2">
    <source>
        <dbReference type="SAM" id="MobiDB-lite"/>
    </source>
</evidence>
<accession>A0AAD1RDF9</accession>